<gene>
    <name evidence="2" type="ORF">Ddye_023001</name>
</gene>
<keyword evidence="3" id="KW-1185">Reference proteome</keyword>
<name>A0AAD9WSU4_9ROSI</name>
<accession>A0AAD9WSU4</accession>
<dbReference type="AlphaFoldDB" id="A0AAD9WSU4"/>
<dbReference type="EMBL" id="JANJYI010000007">
    <property type="protein sequence ID" value="KAK2641238.1"/>
    <property type="molecule type" value="Genomic_DNA"/>
</dbReference>
<evidence type="ECO:0000313" key="2">
    <source>
        <dbReference type="EMBL" id="KAK2641238.1"/>
    </source>
</evidence>
<evidence type="ECO:0000313" key="3">
    <source>
        <dbReference type="Proteomes" id="UP001280121"/>
    </source>
</evidence>
<proteinExistence type="predicted"/>
<evidence type="ECO:0000256" key="1">
    <source>
        <dbReference type="SAM" id="MobiDB-lite"/>
    </source>
</evidence>
<organism evidence="2 3">
    <name type="scientific">Dipteronia dyeriana</name>
    <dbReference type="NCBI Taxonomy" id="168575"/>
    <lineage>
        <taxon>Eukaryota</taxon>
        <taxon>Viridiplantae</taxon>
        <taxon>Streptophyta</taxon>
        <taxon>Embryophyta</taxon>
        <taxon>Tracheophyta</taxon>
        <taxon>Spermatophyta</taxon>
        <taxon>Magnoliopsida</taxon>
        <taxon>eudicotyledons</taxon>
        <taxon>Gunneridae</taxon>
        <taxon>Pentapetalae</taxon>
        <taxon>rosids</taxon>
        <taxon>malvids</taxon>
        <taxon>Sapindales</taxon>
        <taxon>Sapindaceae</taxon>
        <taxon>Hippocastanoideae</taxon>
        <taxon>Acereae</taxon>
        <taxon>Dipteronia</taxon>
    </lineage>
</organism>
<sequence length="82" mass="8446">METSSEEQTKPPEIVTGNAAPASIDGDGASSLSCAVTAAVTTKAKRTKAINALQILTCAIRTEEIRQEFLDSKEGHVADGGG</sequence>
<comment type="caution">
    <text evidence="2">The sequence shown here is derived from an EMBL/GenBank/DDBJ whole genome shotgun (WGS) entry which is preliminary data.</text>
</comment>
<feature type="region of interest" description="Disordered" evidence="1">
    <location>
        <begin position="1"/>
        <end position="29"/>
    </location>
</feature>
<dbReference type="Proteomes" id="UP001280121">
    <property type="component" value="Unassembled WGS sequence"/>
</dbReference>
<protein>
    <submittedName>
        <fullName evidence="2">Uncharacterized protein</fullName>
    </submittedName>
</protein>
<reference evidence="2" key="1">
    <citation type="journal article" date="2023" name="Plant J.">
        <title>Genome sequences and population genomics provide insights into the demographic history, inbreeding, and mutation load of two 'living fossil' tree species of Dipteronia.</title>
        <authorList>
            <person name="Feng Y."/>
            <person name="Comes H.P."/>
            <person name="Chen J."/>
            <person name="Zhu S."/>
            <person name="Lu R."/>
            <person name="Zhang X."/>
            <person name="Li P."/>
            <person name="Qiu J."/>
            <person name="Olsen K.M."/>
            <person name="Qiu Y."/>
        </authorList>
    </citation>
    <scope>NUCLEOTIDE SEQUENCE</scope>
    <source>
        <strain evidence="2">KIB01</strain>
    </source>
</reference>